<dbReference type="EMBL" id="ABSV01000009">
    <property type="protein sequence ID" value="EDZ74018.1"/>
    <property type="molecule type" value="Genomic_DNA"/>
</dbReference>
<accession>B5VDI6</accession>
<name>B5VDI6_YEAS6</name>
<feature type="transmembrane region" description="Helical" evidence="1">
    <location>
        <begin position="12"/>
        <end position="34"/>
    </location>
</feature>
<dbReference type="Proteomes" id="UP000008988">
    <property type="component" value="Unassembled WGS sequence"/>
</dbReference>
<gene>
    <name evidence="2" type="ORF">AWRI1631_10260</name>
</gene>
<reference evidence="2 3" key="1">
    <citation type="journal article" date="2008" name="FEMS Yeast Res.">
        <title>Comparative genome analysis of a Saccharomyces cerevisiae wine strain.</title>
        <authorList>
            <person name="Borneman A.R."/>
            <person name="Forgan A.H."/>
            <person name="Pretorius I.S."/>
            <person name="Chambers P.J."/>
        </authorList>
    </citation>
    <scope>NUCLEOTIDE SEQUENCE [LARGE SCALE GENOMIC DNA]</scope>
    <source>
        <strain evidence="2 3">AWRI1631</strain>
    </source>
</reference>
<sequence>SLSPSSPNFRRTLFVLISIYRVLKSLLFCFPLVFNLCSSASTSSVELVLSLSTYSLRNESVSRVIVSSIGFNDSKIFCNCTSSLHFSNSFSFCLNPLIVNNSLFTFVTLFNSISFFLNANSTSFSFSRSFSSLFFNSFSSTMTRSFWFSNLKTLASKYSSGIRRTFLKTYSSSLSKFLSTEFSKSDSNLATPLLISSP</sequence>
<keyword evidence="1" id="KW-1133">Transmembrane helix</keyword>
<keyword evidence="1" id="KW-0472">Membrane</keyword>
<evidence type="ECO:0000313" key="3">
    <source>
        <dbReference type="Proteomes" id="UP000008988"/>
    </source>
</evidence>
<evidence type="ECO:0000256" key="1">
    <source>
        <dbReference type="SAM" id="Phobius"/>
    </source>
</evidence>
<comment type="caution">
    <text evidence="2">The sequence shown here is derived from an EMBL/GenBank/DDBJ whole genome shotgun (WGS) entry which is preliminary data.</text>
</comment>
<dbReference type="AlphaFoldDB" id="B5VDI6"/>
<evidence type="ECO:0000313" key="2">
    <source>
        <dbReference type="EMBL" id="EDZ74018.1"/>
    </source>
</evidence>
<protein>
    <submittedName>
        <fullName evidence="2">Uncharacterized protein</fullName>
    </submittedName>
</protein>
<organism evidence="2 3">
    <name type="scientific">Saccharomyces cerevisiae (strain AWRI1631)</name>
    <name type="common">Baker's yeast</name>
    <dbReference type="NCBI Taxonomy" id="545124"/>
    <lineage>
        <taxon>Eukaryota</taxon>
        <taxon>Fungi</taxon>
        <taxon>Dikarya</taxon>
        <taxon>Ascomycota</taxon>
        <taxon>Saccharomycotina</taxon>
        <taxon>Saccharomycetes</taxon>
        <taxon>Saccharomycetales</taxon>
        <taxon>Saccharomycetaceae</taxon>
        <taxon>Saccharomyces</taxon>
    </lineage>
</organism>
<keyword evidence="1" id="KW-0812">Transmembrane</keyword>
<proteinExistence type="predicted"/>
<feature type="non-terminal residue" evidence="2">
    <location>
        <position position="1"/>
    </location>
</feature>